<gene>
    <name evidence="1" type="ORF">CR513_41738</name>
</gene>
<evidence type="ECO:0000313" key="1">
    <source>
        <dbReference type="EMBL" id="RDX78045.1"/>
    </source>
</evidence>
<keyword evidence="2" id="KW-1185">Reference proteome</keyword>
<evidence type="ECO:0000313" key="2">
    <source>
        <dbReference type="Proteomes" id="UP000257109"/>
    </source>
</evidence>
<dbReference type="Proteomes" id="UP000257109">
    <property type="component" value="Unassembled WGS sequence"/>
</dbReference>
<dbReference type="EMBL" id="QJKJ01008983">
    <property type="protein sequence ID" value="RDX78045.1"/>
    <property type="molecule type" value="Genomic_DNA"/>
</dbReference>
<reference evidence="1" key="1">
    <citation type="submission" date="2018-05" db="EMBL/GenBank/DDBJ databases">
        <title>Draft genome of Mucuna pruriens seed.</title>
        <authorList>
            <person name="Nnadi N.E."/>
            <person name="Vos R."/>
            <person name="Hasami M.H."/>
            <person name="Devisetty U.K."/>
            <person name="Aguiy J.C."/>
        </authorList>
    </citation>
    <scope>NUCLEOTIDE SEQUENCE [LARGE SCALE GENOMIC DNA]</scope>
    <source>
        <strain evidence="1">JCA_2017</strain>
    </source>
</reference>
<feature type="non-terminal residue" evidence="1">
    <location>
        <position position="1"/>
    </location>
</feature>
<dbReference type="AlphaFoldDB" id="A0A371FI99"/>
<sequence length="201" mass="23343">MESPIYCRVSTTLNGERIALMLGDYFKVTFRVAHHSMARGVDRLEYYYPSLSVPCYGLIQEGRAFLRRLLLLLQFSTESLLDEMVEGIVSMVQYLFQYDVVTLLPPPLESQRRDIPLRVEIIVYDFDEELEIDDYFDMIPASDEAIKTSLKKSMVTKQEVRVVTLIARHIRKDLAFEELCNAVCPNRKLEYNVSLVVVWFG</sequence>
<comment type="caution">
    <text evidence="1">The sequence shown here is derived from an EMBL/GenBank/DDBJ whole genome shotgun (WGS) entry which is preliminary data.</text>
</comment>
<protein>
    <submittedName>
        <fullName evidence="1">Uncharacterized protein</fullName>
    </submittedName>
</protein>
<accession>A0A371FI99</accession>
<name>A0A371FI99_MUCPR</name>
<proteinExistence type="predicted"/>
<dbReference type="OrthoDB" id="3365801at2759"/>
<organism evidence="1 2">
    <name type="scientific">Mucuna pruriens</name>
    <name type="common">Velvet bean</name>
    <name type="synonym">Dolichos pruriens</name>
    <dbReference type="NCBI Taxonomy" id="157652"/>
    <lineage>
        <taxon>Eukaryota</taxon>
        <taxon>Viridiplantae</taxon>
        <taxon>Streptophyta</taxon>
        <taxon>Embryophyta</taxon>
        <taxon>Tracheophyta</taxon>
        <taxon>Spermatophyta</taxon>
        <taxon>Magnoliopsida</taxon>
        <taxon>eudicotyledons</taxon>
        <taxon>Gunneridae</taxon>
        <taxon>Pentapetalae</taxon>
        <taxon>rosids</taxon>
        <taxon>fabids</taxon>
        <taxon>Fabales</taxon>
        <taxon>Fabaceae</taxon>
        <taxon>Papilionoideae</taxon>
        <taxon>50 kb inversion clade</taxon>
        <taxon>NPAAA clade</taxon>
        <taxon>indigoferoid/millettioid clade</taxon>
        <taxon>Phaseoleae</taxon>
        <taxon>Mucuna</taxon>
    </lineage>
</organism>